<feature type="domain" description="HTH cro/C1-type" evidence="4">
    <location>
        <begin position="13"/>
        <end position="67"/>
    </location>
</feature>
<dbReference type="Pfam" id="PF01381">
    <property type="entry name" value="HTH_3"/>
    <property type="match status" value="1"/>
</dbReference>
<dbReference type="Proteomes" id="UP000256488">
    <property type="component" value="Unassembled WGS sequence"/>
</dbReference>
<dbReference type="InterPro" id="IPR010982">
    <property type="entry name" value="Lambda_DNA-bd_dom_sf"/>
</dbReference>
<evidence type="ECO:0000313" key="6">
    <source>
        <dbReference type="Proteomes" id="UP000256488"/>
    </source>
</evidence>
<evidence type="ECO:0000256" key="3">
    <source>
        <dbReference type="ARBA" id="ARBA00023163"/>
    </source>
</evidence>
<organism evidence="5 6">
    <name type="scientific">Virgibacillus dokdonensis</name>
    <dbReference type="NCBI Taxonomy" id="302167"/>
    <lineage>
        <taxon>Bacteria</taxon>
        <taxon>Bacillati</taxon>
        <taxon>Bacillota</taxon>
        <taxon>Bacilli</taxon>
        <taxon>Bacillales</taxon>
        <taxon>Bacillaceae</taxon>
        <taxon>Virgibacillus</taxon>
    </lineage>
</organism>
<comment type="caution">
    <text evidence="5">The sequence shown here is derived from an EMBL/GenBank/DDBJ whole genome shotgun (WGS) entry which is preliminary data.</text>
</comment>
<keyword evidence="3" id="KW-0804">Transcription</keyword>
<evidence type="ECO:0000256" key="2">
    <source>
        <dbReference type="ARBA" id="ARBA00023125"/>
    </source>
</evidence>
<dbReference type="EMBL" id="NFZX01000007">
    <property type="protein sequence ID" value="RFA36192.1"/>
    <property type="molecule type" value="Genomic_DNA"/>
</dbReference>
<dbReference type="Gene3D" id="1.10.260.40">
    <property type="entry name" value="lambda repressor-like DNA-binding domains"/>
    <property type="match status" value="1"/>
</dbReference>
<evidence type="ECO:0000256" key="1">
    <source>
        <dbReference type="ARBA" id="ARBA00023015"/>
    </source>
</evidence>
<dbReference type="Gene3D" id="2.10.109.10">
    <property type="entry name" value="Umud Fragment, subunit A"/>
    <property type="match status" value="1"/>
</dbReference>
<keyword evidence="2" id="KW-0238">DNA-binding</keyword>
<accession>A0A3E0WT80</accession>
<keyword evidence="1" id="KW-0805">Transcription regulation</keyword>
<reference evidence="5 6" key="1">
    <citation type="submission" date="2017-05" db="EMBL/GenBank/DDBJ databases">
        <title>Virgibacillus sp. AK90 isolated from a saltern of Kakinada, India.</title>
        <authorList>
            <person name="Gupta V."/>
            <person name="Sidhu C."/>
            <person name="Korpole S."/>
            <person name="Pinnaka A.K."/>
        </authorList>
    </citation>
    <scope>NUCLEOTIDE SEQUENCE [LARGE SCALE GENOMIC DNA]</scope>
    <source>
        <strain evidence="5 6">AK90</strain>
    </source>
</reference>
<dbReference type="InterPro" id="IPR036286">
    <property type="entry name" value="LexA/Signal_pep-like_sf"/>
</dbReference>
<dbReference type="PANTHER" id="PTHR40661">
    <property type="match status" value="1"/>
</dbReference>
<dbReference type="AlphaFoldDB" id="A0A3E0WT80"/>
<protein>
    <submittedName>
        <fullName evidence="5">XRE family transcriptional regulator</fullName>
    </submittedName>
</protein>
<dbReference type="CDD" id="cd06462">
    <property type="entry name" value="Peptidase_S24_S26"/>
    <property type="match status" value="1"/>
</dbReference>
<dbReference type="GO" id="GO:0003677">
    <property type="term" value="F:DNA binding"/>
    <property type="evidence" value="ECO:0007669"/>
    <property type="project" value="UniProtKB-KW"/>
</dbReference>
<proteinExistence type="predicted"/>
<dbReference type="PANTHER" id="PTHR40661:SF1">
    <property type="entry name" value="HTH CRO_C1-TYPE DOMAIN-CONTAINING PROTEIN"/>
    <property type="match status" value="1"/>
</dbReference>
<dbReference type="CDD" id="cd00093">
    <property type="entry name" value="HTH_XRE"/>
    <property type="match status" value="1"/>
</dbReference>
<dbReference type="InterPro" id="IPR001387">
    <property type="entry name" value="Cro/C1-type_HTH"/>
</dbReference>
<dbReference type="SUPFAM" id="SSF47413">
    <property type="entry name" value="lambda repressor-like DNA-binding domains"/>
    <property type="match status" value="1"/>
</dbReference>
<dbReference type="SMART" id="SM00530">
    <property type="entry name" value="HTH_XRE"/>
    <property type="match status" value="1"/>
</dbReference>
<dbReference type="RefSeq" id="WP_116277544.1">
    <property type="nucleotide sequence ID" value="NZ_NFZX01000007.1"/>
</dbReference>
<dbReference type="PROSITE" id="PS50943">
    <property type="entry name" value="HTH_CROC1"/>
    <property type="match status" value="1"/>
</dbReference>
<dbReference type="InterPro" id="IPR015927">
    <property type="entry name" value="Peptidase_S24_S26A/B/C"/>
</dbReference>
<dbReference type="Pfam" id="PF00717">
    <property type="entry name" value="Peptidase_S24"/>
    <property type="match status" value="1"/>
</dbReference>
<name>A0A3E0WT80_9BACI</name>
<sequence>MNKEISKFVGGKIRELRKKRGLTQKELGEKIGVKHNTISSYEKGTNEPEQNILYSMANVLEVSINEFFPLSERTERQPKKVVTVNQYPFLPVDVAAGLPEMVDPITEEDIEVIEMPDIIMGKWAGRDDIYIMRVNGESMNKIIPNHSLIVVKKIDASDLNNGDIVVYSNHHDYSVKKFYKLDNQLVFRPHSTDINFTEYRVPLDYCNELKIHGKVVMYIVNLD</sequence>
<gene>
    <name evidence="5" type="ORF">CAI16_05210</name>
</gene>
<evidence type="ECO:0000259" key="4">
    <source>
        <dbReference type="PROSITE" id="PS50943"/>
    </source>
</evidence>
<dbReference type="SUPFAM" id="SSF51306">
    <property type="entry name" value="LexA/Signal peptidase"/>
    <property type="match status" value="1"/>
</dbReference>
<evidence type="ECO:0000313" key="5">
    <source>
        <dbReference type="EMBL" id="RFA36192.1"/>
    </source>
</evidence>